<evidence type="ECO:0000256" key="1">
    <source>
        <dbReference type="SAM" id="MobiDB-lite"/>
    </source>
</evidence>
<accession>A0A6V7IMK7</accession>
<dbReference type="EMBL" id="CADCXW020000008">
    <property type="protein sequence ID" value="CAD1540689.1"/>
    <property type="molecule type" value="Genomic_DNA"/>
</dbReference>
<gene>
    <name evidence="2" type="ORF">BBRV_LOCUS28886</name>
</gene>
<feature type="region of interest" description="Disordered" evidence="1">
    <location>
        <begin position="55"/>
        <end position="78"/>
    </location>
</feature>
<reference evidence="2" key="1">
    <citation type="submission" date="2020-07" db="EMBL/GenBank/DDBJ databases">
        <authorList>
            <person name="Ferguson B K."/>
        </authorList>
    </citation>
    <scope>NUCLEOTIDE SEQUENCE</scope>
    <source>
        <strain evidence="2">L06</strain>
    </source>
</reference>
<proteinExistence type="predicted"/>
<dbReference type="AlphaFoldDB" id="A0A6V7IMK7"/>
<sequence>MSVLSTLALRMITQVGYQTSLRLYEKCEEYAICDRVNQGSPSGIVQKFDTLHMSESAKRPLKRKKHTDEKASTKDTSERLDSRAYQLVGHESLRTPSDFFERTLMAAFLLKCLTIVDFFGTSKENIGTDSFSYLCVIPIMHEH</sequence>
<organism evidence="2">
    <name type="scientific">Bracon brevicornis</name>
    <dbReference type="NCBI Taxonomy" id="1563983"/>
    <lineage>
        <taxon>Eukaryota</taxon>
        <taxon>Metazoa</taxon>
        <taxon>Ecdysozoa</taxon>
        <taxon>Arthropoda</taxon>
        <taxon>Hexapoda</taxon>
        <taxon>Insecta</taxon>
        <taxon>Pterygota</taxon>
        <taxon>Neoptera</taxon>
        <taxon>Endopterygota</taxon>
        <taxon>Hymenoptera</taxon>
        <taxon>Apocrita</taxon>
        <taxon>Ichneumonoidea</taxon>
        <taxon>Braconidae</taxon>
        <taxon>Braconinae</taxon>
        <taxon>Bracon</taxon>
    </lineage>
</organism>
<name>A0A6V7IMK7_9HYME</name>
<protein>
    <submittedName>
        <fullName evidence="2">Uncharacterized protein</fullName>
    </submittedName>
</protein>
<evidence type="ECO:0000313" key="2">
    <source>
        <dbReference type="EMBL" id="CAD1540689.1"/>
    </source>
</evidence>
<feature type="compositionally biased region" description="Basic and acidic residues" evidence="1">
    <location>
        <begin position="66"/>
        <end position="78"/>
    </location>
</feature>